<dbReference type="AlphaFoldDB" id="A3SRC1"/>
<comment type="caution">
    <text evidence="4">The sequence shown here is derived from an EMBL/GenBank/DDBJ whole genome shotgun (WGS) entry which is preliminary data.</text>
</comment>
<dbReference type="OrthoDB" id="9807426at2"/>
<dbReference type="InterPro" id="IPR003781">
    <property type="entry name" value="CoA-bd"/>
</dbReference>
<dbReference type="STRING" id="89187.ISM_11170"/>
<dbReference type="SUPFAM" id="SSF51735">
    <property type="entry name" value="NAD(P)-binding Rossmann-fold domains"/>
    <property type="match status" value="1"/>
</dbReference>
<dbReference type="InterPro" id="IPR032875">
    <property type="entry name" value="Succ_CoA_lig_flav_dom"/>
</dbReference>
<dbReference type="PROSITE" id="PS50975">
    <property type="entry name" value="ATP_GRASP"/>
    <property type="match status" value="1"/>
</dbReference>
<dbReference type="InterPro" id="IPR016102">
    <property type="entry name" value="Succinyl-CoA_synth-like"/>
</dbReference>
<dbReference type="SUPFAM" id="SSF56059">
    <property type="entry name" value="Glutathione synthetase ATP-binding domain-like"/>
    <property type="match status" value="1"/>
</dbReference>
<dbReference type="PANTHER" id="PTHR42793:SF4">
    <property type="entry name" value="BLL6376 PROTEIN"/>
    <property type="match status" value="1"/>
</dbReference>
<dbReference type="Gene3D" id="3.40.50.720">
    <property type="entry name" value="NAD(P)-binding Rossmann-like Domain"/>
    <property type="match status" value="1"/>
</dbReference>
<dbReference type="Pfam" id="PF13380">
    <property type="entry name" value="CoA_binding_2"/>
    <property type="match status" value="1"/>
</dbReference>
<dbReference type="GO" id="GO:0046872">
    <property type="term" value="F:metal ion binding"/>
    <property type="evidence" value="ECO:0007669"/>
    <property type="project" value="InterPro"/>
</dbReference>
<dbReference type="InterPro" id="IPR036291">
    <property type="entry name" value="NAD(P)-bd_dom_sf"/>
</dbReference>
<feature type="domain" description="ATP-grasp" evidence="3">
    <location>
        <begin position="488"/>
        <end position="684"/>
    </location>
</feature>
<dbReference type="FunFam" id="3.40.50.261:FF:000021">
    <property type="entry name" value="Acetyl-CoA synthetase, putative"/>
    <property type="match status" value="1"/>
</dbReference>
<gene>
    <name evidence="4" type="ORF">ISM_11170</name>
</gene>
<dbReference type="EMBL" id="AALY01000004">
    <property type="protein sequence ID" value="EAP75144.1"/>
    <property type="molecule type" value="Genomic_DNA"/>
</dbReference>
<dbReference type="HOGENOM" id="CLU_007415_3_2_5"/>
<evidence type="ECO:0000313" key="5">
    <source>
        <dbReference type="Proteomes" id="UP000005954"/>
    </source>
</evidence>
<evidence type="ECO:0000313" key="4">
    <source>
        <dbReference type="EMBL" id="EAP75144.1"/>
    </source>
</evidence>
<dbReference type="Pfam" id="PF13549">
    <property type="entry name" value="ATP-grasp_5"/>
    <property type="match status" value="1"/>
</dbReference>
<evidence type="ECO:0000259" key="3">
    <source>
        <dbReference type="PROSITE" id="PS50975"/>
    </source>
</evidence>
<dbReference type="SMART" id="SM00881">
    <property type="entry name" value="CoA_binding"/>
    <property type="match status" value="1"/>
</dbReference>
<accession>A3SRC1</accession>
<dbReference type="Proteomes" id="UP000005954">
    <property type="component" value="Unassembled WGS sequence"/>
</dbReference>
<dbReference type="GO" id="GO:0006099">
    <property type="term" value="P:tricarboxylic acid cycle"/>
    <property type="evidence" value="ECO:0007669"/>
    <property type="project" value="UniProtKB-KW"/>
</dbReference>
<organism evidence="4 5">
    <name type="scientific">Roseovarius nubinhibens (strain ATCC BAA-591 / DSM 15170 / ISM)</name>
    <dbReference type="NCBI Taxonomy" id="89187"/>
    <lineage>
        <taxon>Bacteria</taxon>
        <taxon>Pseudomonadati</taxon>
        <taxon>Pseudomonadota</taxon>
        <taxon>Alphaproteobacteria</taxon>
        <taxon>Rhodobacterales</taxon>
        <taxon>Roseobacteraceae</taxon>
        <taxon>Roseovarius</taxon>
    </lineage>
</organism>
<keyword evidence="2" id="KW-0547">Nucleotide-binding</keyword>
<keyword evidence="1" id="KW-0816">Tricarboxylic acid cycle</keyword>
<keyword evidence="2" id="KW-0067">ATP-binding</keyword>
<dbReference type="SUPFAM" id="SSF52210">
    <property type="entry name" value="Succinyl-CoA synthetase domains"/>
    <property type="match status" value="2"/>
</dbReference>
<dbReference type="RefSeq" id="WP_009814243.1">
    <property type="nucleotide sequence ID" value="NZ_CH724156.1"/>
</dbReference>
<proteinExistence type="predicted"/>
<dbReference type="eggNOG" id="COG1042">
    <property type="taxonomic scope" value="Bacteria"/>
</dbReference>
<sequence length="687" mass="70611">MRDLSRLFQPRSIAVIGGGAWCANVIEQCAKMGFAGPVWPVHPTRSELGGVAAFASLDALPGVPDAVFIGVNRTLTIETVARLRAMGAGGAVCFASGFREAQAETGDGDSLQEALLAAAGEMPIIGPNCYGFINYLDGALLWPDQHGGERTERGVAVLTQSSNMAINITMQARALPLAYVGTAGNQAQIGLSEIGAAMLEDPRVTALGLHIEGIGDLRAFEALAARARALGKPVVALKVGKSEQAQKAAVSHTASLAGSDAGARALLRRLGIGQVESLPGLLEALKLLHFAGPLASNGVASMSCSGGEASLMADTGFGRDIRFPPLDEGQRVGLRAALGPMVALANPLDYHTFIWGDGAAMGRTFAAMMGGEEIAMGCLVVDFPRIDRCSDAAWDCVLEGAGHAARAVGKPLALVATLPEALSERVAARAIAEGLIPMLGLDETLCAIEIAARMGKAAVPEPLTLPGARKTGARETGATHVLSEAEAKGALAEHGVAVPRSERVESRAALGEAAARAAYPVVLKSEGLAHKTEAGGVALGLKDAAAVAQAAGSMPGESFLIEEMIDGGVAELLIGVVRDPAHGFVLTLGAGGTLTEILRDSGSLLLPTTEDAVRDTLRGLRIAPVLAGYRGKPGADMGAILAAVMAVQDYVLAHADEIDEVEINPLIVTPSRAVAADALIRKGEKDE</sequence>
<dbReference type="GO" id="GO:0005524">
    <property type="term" value="F:ATP binding"/>
    <property type="evidence" value="ECO:0007669"/>
    <property type="project" value="UniProtKB-UniRule"/>
</dbReference>
<dbReference type="Gene3D" id="3.30.470.20">
    <property type="entry name" value="ATP-grasp fold, B domain"/>
    <property type="match status" value="1"/>
</dbReference>
<keyword evidence="5" id="KW-1185">Reference proteome</keyword>
<dbReference type="Gene3D" id="3.30.1490.20">
    <property type="entry name" value="ATP-grasp fold, A domain"/>
    <property type="match status" value="1"/>
</dbReference>
<dbReference type="Gene3D" id="3.40.50.261">
    <property type="entry name" value="Succinyl-CoA synthetase domains"/>
    <property type="match status" value="2"/>
</dbReference>
<evidence type="ECO:0000256" key="2">
    <source>
        <dbReference type="PROSITE-ProRule" id="PRU00409"/>
    </source>
</evidence>
<reference evidence="4 5" key="1">
    <citation type="submission" date="2005-12" db="EMBL/GenBank/DDBJ databases">
        <authorList>
            <person name="Moran M.A."/>
            <person name="Ferriera S."/>
            <person name="Johnson J."/>
            <person name="Kravitz S."/>
            <person name="Halpern A."/>
            <person name="Remington K."/>
            <person name="Beeson K."/>
            <person name="Tran B."/>
            <person name="Rogers Y.-H."/>
            <person name="Friedman R."/>
            <person name="Venter J.C."/>
        </authorList>
    </citation>
    <scope>NUCLEOTIDE SEQUENCE [LARGE SCALE GENOMIC DNA]</scope>
    <source>
        <strain evidence="5">ATCC BAA-591 / DSM 15170 / ISM</strain>
    </source>
</reference>
<dbReference type="Pfam" id="PF13607">
    <property type="entry name" value="Succ_CoA_lig"/>
    <property type="match status" value="1"/>
</dbReference>
<name>A3SRC1_ROSNI</name>
<evidence type="ECO:0000256" key="1">
    <source>
        <dbReference type="ARBA" id="ARBA00022532"/>
    </source>
</evidence>
<dbReference type="InterPro" id="IPR011761">
    <property type="entry name" value="ATP-grasp"/>
</dbReference>
<dbReference type="PANTHER" id="PTHR42793">
    <property type="entry name" value="COA BINDING DOMAIN CONTAINING PROTEIN"/>
    <property type="match status" value="1"/>
</dbReference>
<dbReference type="InterPro" id="IPR013815">
    <property type="entry name" value="ATP_grasp_subdomain_1"/>
</dbReference>
<protein>
    <submittedName>
        <fullName evidence="4">Acyl-CoA synthetase, putative</fullName>
    </submittedName>
</protein>